<evidence type="ECO:0000256" key="3">
    <source>
        <dbReference type="ARBA" id="ARBA00022824"/>
    </source>
</evidence>
<protein>
    <submittedName>
        <fullName evidence="6">Uncharacterized protein</fullName>
    </submittedName>
</protein>
<dbReference type="EMBL" id="MKHE01000020">
    <property type="protein sequence ID" value="OWK05447.1"/>
    <property type="molecule type" value="Genomic_DNA"/>
</dbReference>
<dbReference type="GO" id="GO:0005789">
    <property type="term" value="C:endoplasmic reticulum membrane"/>
    <property type="evidence" value="ECO:0007669"/>
    <property type="project" value="InterPro"/>
</dbReference>
<dbReference type="GO" id="GO:0032934">
    <property type="term" value="F:sterol binding"/>
    <property type="evidence" value="ECO:0007669"/>
    <property type="project" value="InterPro"/>
</dbReference>
<dbReference type="PANTHER" id="PTHR46378">
    <property type="entry name" value="STEROL REGULATORY ELEMENT-BINDING PROTEIN CLEAVAGE-ACTIVATING PROTEIN"/>
    <property type="match status" value="1"/>
</dbReference>
<dbReference type="InterPro" id="IPR030225">
    <property type="entry name" value="SCAP"/>
</dbReference>
<keyword evidence="3" id="KW-0256">Endoplasmic reticulum</keyword>
<evidence type="ECO:0000256" key="5">
    <source>
        <dbReference type="SAM" id="MobiDB-lite"/>
    </source>
</evidence>
<dbReference type="GO" id="GO:0032936">
    <property type="term" value="C:SREBP-SCAP complex"/>
    <property type="evidence" value="ECO:0007669"/>
    <property type="project" value="TreeGrafter"/>
</dbReference>
<comment type="subcellular location">
    <subcellularLocation>
        <location evidence="2">Endomembrane system</location>
    </subcellularLocation>
    <subcellularLocation>
        <location evidence="1">Endoplasmic reticulum</location>
    </subcellularLocation>
</comment>
<reference evidence="6 7" key="1">
    <citation type="journal article" date="2018" name="Mol. Genet. Genomics">
        <title>The red deer Cervus elaphus genome CerEla1.0: sequencing, annotating, genes, and chromosomes.</title>
        <authorList>
            <person name="Bana N.A."/>
            <person name="Nyiri A."/>
            <person name="Nagy J."/>
            <person name="Frank K."/>
            <person name="Nagy T."/>
            <person name="Steger V."/>
            <person name="Schiller M."/>
            <person name="Lakatos P."/>
            <person name="Sugar L."/>
            <person name="Horn P."/>
            <person name="Barta E."/>
            <person name="Orosz L."/>
        </authorList>
    </citation>
    <scope>NUCLEOTIDE SEQUENCE [LARGE SCALE GENOMIC DNA]</scope>
    <source>
        <strain evidence="6">Hungarian</strain>
    </source>
</reference>
<feature type="region of interest" description="Disordered" evidence="5">
    <location>
        <begin position="213"/>
        <end position="238"/>
    </location>
</feature>
<comment type="caution">
    <text evidence="6">The sequence shown here is derived from an EMBL/GenBank/DDBJ whole genome shotgun (WGS) entry which is preliminary data.</text>
</comment>
<proteinExistence type="predicted"/>
<dbReference type="GO" id="GO:0032933">
    <property type="term" value="P:SREBP signaling pathway"/>
    <property type="evidence" value="ECO:0007669"/>
    <property type="project" value="InterPro"/>
</dbReference>
<evidence type="ECO:0000313" key="7">
    <source>
        <dbReference type="Proteomes" id="UP000242450"/>
    </source>
</evidence>
<dbReference type="OrthoDB" id="361494at2759"/>
<sequence>MSDIGGNCPLATSQHSSATSASHWPGRTSACCLSHPPPHTQGRPLEGEHPQDTHNPWLPPWPGQNGLWEASLGGPHTVHAHRHHPVQGGGAQRGLGHHRAAAALPGAWCGALASPWYGVLACSDYSYRPPETEIVPLLLHGHLMDIKSLASDGMLLVSCCLAGHMTPQAMISAAWCSQCTRKRFRMAPVHTPALHPPCPRPLRMREALLSKRASLSSPGPQHRRLHVEPGASGQSCHGGWSRGRLEVGEATEGTLNCSSEEVSSGNMETKGLAAQLNSSFTSPRRLTRALSFLQF</sequence>
<gene>
    <name evidence="6" type="ORF">Celaphus_00002550</name>
</gene>
<dbReference type="AlphaFoldDB" id="A0A212CHF6"/>
<dbReference type="GO" id="GO:0045540">
    <property type="term" value="P:regulation of cholesterol biosynthetic process"/>
    <property type="evidence" value="ECO:0007669"/>
    <property type="project" value="TreeGrafter"/>
</dbReference>
<feature type="region of interest" description="Disordered" evidence="5">
    <location>
        <begin position="1"/>
        <end position="61"/>
    </location>
</feature>
<evidence type="ECO:0000313" key="6">
    <source>
        <dbReference type="EMBL" id="OWK05447.1"/>
    </source>
</evidence>
<name>A0A212CHF6_CEREH</name>
<dbReference type="GO" id="GO:0000139">
    <property type="term" value="C:Golgi membrane"/>
    <property type="evidence" value="ECO:0007669"/>
    <property type="project" value="InterPro"/>
</dbReference>
<evidence type="ECO:0000256" key="4">
    <source>
        <dbReference type="ARBA" id="ARBA00023136"/>
    </source>
</evidence>
<organism evidence="6 7">
    <name type="scientific">Cervus elaphus hippelaphus</name>
    <name type="common">European red deer</name>
    <dbReference type="NCBI Taxonomy" id="46360"/>
    <lineage>
        <taxon>Eukaryota</taxon>
        <taxon>Metazoa</taxon>
        <taxon>Chordata</taxon>
        <taxon>Craniata</taxon>
        <taxon>Vertebrata</taxon>
        <taxon>Euteleostomi</taxon>
        <taxon>Mammalia</taxon>
        <taxon>Eutheria</taxon>
        <taxon>Laurasiatheria</taxon>
        <taxon>Artiodactyla</taxon>
        <taxon>Ruminantia</taxon>
        <taxon>Pecora</taxon>
        <taxon>Cervidae</taxon>
        <taxon>Cervinae</taxon>
        <taxon>Cervus</taxon>
    </lineage>
</organism>
<keyword evidence="4" id="KW-0472">Membrane</keyword>
<keyword evidence="7" id="KW-1185">Reference proteome</keyword>
<feature type="compositionally biased region" description="Low complexity" evidence="5">
    <location>
        <begin position="11"/>
        <end position="23"/>
    </location>
</feature>
<evidence type="ECO:0000256" key="2">
    <source>
        <dbReference type="ARBA" id="ARBA00004308"/>
    </source>
</evidence>
<dbReference type="PANTHER" id="PTHR46378:SF1">
    <property type="entry name" value="STEROL REGULATORY ELEMENT-BINDING PROTEIN CLEAVAGE-ACTIVATING PROTEIN"/>
    <property type="match status" value="1"/>
</dbReference>
<accession>A0A212CHF6</accession>
<evidence type="ECO:0000256" key="1">
    <source>
        <dbReference type="ARBA" id="ARBA00004240"/>
    </source>
</evidence>
<dbReference type="Proteomes" id="UP000242450">
    <property type="component" value="Chromosome 20"/>
</dbReference>